<proteinExistence type="predicted"/>
<dbReference type="EnsemblMetazoa" id="AQUA014022-RA">
    <property type="protein sequence ID" value="AQUA014022-PA"/>
    <property type="gene ID" value="AQUA014022"/>
</dbReference>
<dbReference type="AlphaFoldDB" id="A0A182XQ76"/>
<evidence type="ECO:0000313" key="3">
    <source>
        <dbReference type="Proteomes" id="UP000076407"/>
    </source>
</evidence>
<keyword evidence="1" id="KW-1133">Transmembrane helix</keyword>
<name>A0A182XQ76_ANOQN</name>
<evidence type="ECO:0000256" key="1">
    <source>
        <dbReference type="SAM" id="Phobius"/>
    </source>
</evidence>
<organism evidence="2 3">
    <name type="scientific">Anopheles quadriannulatus</name>
    <name type="common">Mosquito</name>
    <dbReference type="NCBI Taxonomy" id="34691"/>
    <lineage>
        <taxon>Eukaryota</taxon>
        <taxon>Metazoa</taxon>
        <taxon>Ecdysozoa</taxon>
        <taxon>Arthropoda</taxon>
        <taxon>Hexapoda</taxon>
        <taxon>Insecta</taxon>
        <taxon>Pterygota</taxon>
        <taxon>Neoptera</taxon>
        <taxon>Endopterygota</taxon>
        <taxon>Diptera</taxon>
        <taxon>Nematocera</taxon>
        <taxon>Culicoidea</taxon>
        <taxon>Culicidae</taxon>
        <taxon>Anophelinae</taxon>
        <taxon>Anopheles</taxon>
    </lineage>
</organism>
<accession>A0A182XQ76</accession>
<evidence type="ECO:0000313" key="2">
    <source>
        <dbReference type="EnsemblMetazoa" id="AQUA014022-PA"/>
    </source>
</evidence>
<dbReference type="VEuPathDB" id="VectorBase:AQUA014022"/>
<feature type="transmembrane region" description="Helical" evidence="1">
    <location>
        <begin position="51"/>
        <end position="70"/>
    </location>
</feature>
<reference evidence="2" key="1">
    <citation type="submission" date="2020-05" db="UniProtKB">
        <authorList>
            <consortium name="EnsemblMetazoa"/>
        </authorList>
    </citation>
    <scope>IDENTIFICATION</scope>
    <source>
        <strain evidence="2">SANGQUA</strain>
    </source>
</reference>
<protein>
    <submittedName>
        <fullName evidence="2">Uncharacterized protein</fullName>
    </submittedName>
</protein>
<keyword evidence="1" id="KW-0472">Membrane</keyword>
<keyword evidence="3" id="KW-1185">Reference proteome</keyword>
<sequence length="74" mass="8652">MCVCVSRFKIVVYLFCPALAYCSPVKFCPTHTRTHTRTHARHIRCVNVSSFLCNCFVSCLWPSLCAFFLWEEDR</sequence>
<dbReference type="Proteomes" id="UP000076407">
    <property type="component" value="Unassembled WGS sequence"/>
</dbReference>
<keyword evidence="1" id="KW-0812">Transmembrane</keyword>